<dbReference type="CDD" id="cd09600">
    <property type="entry name" value="M1_APN"/>
    <property type="match status" value="1"/>
</dbReference>
<dbReference type="GO" id="GO:0016285">
    <property type="term" value="F:alanyl aminopeptidase activity"/>
    <property type="evidence" value="ECO:0007669"/>
    <property type="project" value="UniProtKB-EC"/>
</dbReference>
<name>A0A7W8HLY4_9BURK</name>
<evidence type="ECO:0000313" key="18">
    <source>
        <dbReference type="Proteomes" id="UP000532440"/>
    </source>
</evidence>
<evidence type="ECO:0000256" key="12">
    <source>
        <dbReference type="NCBIfam" id="TIGR02414"/>
    </source>
</evidence>
<keyword evidence="8" id="KW-0479">Metal-binding</keyword>
<accession>A0A7W8HLY4</accession>
<dbReference type="Gene3D" id="3.30.2010.30">
    <property type="match status" value="1"/>
</dbReference>
<dbReference type="Gene3D" id="1.10.390.10">
    <property type="entry name" value="Neutral Protease Domain 2"/>
    <property type="match status" value="1"/>
</dbReference>
<evidence type="ECO:0000259" key="15">
    <source>
        <dbReference type="Pfam" id="PF17432"/>
    </source>
</evidence>
<dbReference type="InterPro" id="IPR001930">
    <property type="entry name" value="Peptidase_M1"/>
</dbReference>
<dbReference type="InterPro" id="IPR012779">
    <property type="entry name" value="Peptidase_M1_pepN"/>
</dbReference>
<dbReference type="Proteomes" id="UP000532440">
    <property type="component" value="Unassembled WGS sequence"/>
</dbReference>
<dbReference type="AlphaFoldDB" id="A0A7W8HLY4"/>
<organism evidence="17 18">
    <name type="scientific">Quisquiliibacterium transsilvanicum</name>
    <dbReference type="NCBI Taxonomy" id="1549638"/>
    <lineage>
        <taxon>Bacteria</taxon>
        <taxon>Pseudomonadati</taxon>
        <taxon>Pseudomonadota</taxon>
        <taxon>Betaproteobacteria</taxon>
        <taxon>Burkholderiales</taxon>
        <taxon>Burkholderiaceae</taxon>
        <taxon>Quisquiliibacterium</taxon>
    </lineage>
</organism>
<evidence type="ECO:0000313" key="17">
    <source>
        <dbReference type="EMBL" id="MBB5273533.1"/>
    </source>
</evidence>
<feature type="domain" description="Peptidase M1 alanyl aminopeptidase Ig-like fold" evidence="14">
    <location>
        <begin position="466"/>
        <end position="579"/>
    </location>
</feature>
<dbReference type="GO" id="GO:0006508">
    <property type="term" value="P:proteolysis"/>
    <property type="evidence" value="ECO:0007669"/>
    <property type="project" value="UniProtKB-UniRule"/>
</dbReference>
<keyword evidence="11" id="KW-0482">Metalloprotease</keyword>
<dbReference type="InterPro" id="IPR035414">
    <property type="entry name" value="Peptidase_M1_pepN_Ig-like"/>
</dbReference>
<evidence type="ECO:0000259" key="16">
    <source>
        <dbReference type="Pfam" id="PF17900"/>
    </source>
</evidence>
<sequence>MDMDPTRTIHRLDYTPPSWLAERIGLEFELDPRRTVVTATTRYRRNPAAGAGPLVLDGESLELLEIAVDGTPLRDGEYDCGPAQLSVTRALPEEFELRVVTAIAPEANTALMGLYVSNGNFFTQCEAEGFRRITWFQDRPDVMARYRVTLRADRERFPVLLSNGNLVDQGDIPAAADGAARHYAVWDDPFPKPSYLFAVVAGRLAATERSLKTRSGREVLLQVWVEPGNEDRTGHAMQSLVEAIRWDEERFGLELDLDRFMIVAVGDFNMGAMENKGLNVFNTKYVFATPRLATDVDFANVESVVGHEYFHNWTGNRVTCRDWFQLTLKEGLTVFRDQEFSADRMAAESDSPAAAASARAVKRIEDVRLLRAAQFPEDAGPMAHPIRPDAYQEINNFYTVTVYEKGAEVIRMLQTLVGRDGFRRGMDLYFQRHDGQAVTCDDFVAAVADANGRDLAQFSRWYAQAGTPRLAITGRHDPAARSFTLEVAQASPPDASGRMPVLHVPLAVGLLDAQGRDLPLRLAGTPTAQAAPEGSAAQAPGTLVLELTGQRQSFVFVDVDAPVVPSLLRDFSAPVIVDYRYEDRELAFLAAHDSDPFNRWEATQRLAVGAVLRTLDGDDPARAASTLVEALRRSLGDETLDPAFRELVLTLPGEGVIAEQLAVVDPARLRAVRDALRMRLASELEADWRGAFARMGDQGPWRADRTAAARRALKNVALGYWVLAGAAEAREAAATQFASADNMTDRQAALQALVSGAAPQRDAALAAFATEFGDEPLAMDKWLTIQATMHRAPGEPPVLERVRALMSHPAFSIRNPNRVRALVGSFCSGNLAEFHATDGSGYAFWAEQVAALDALNPQVAARIARALDRWRKFTPERQAAMRSALETLAGREGLSGDVREIVGKALAA</sequence>
<dbReference type="EC" id="3.4.11.2" evidence="4 12"/>
<gene>
    <name evidence="17" type="ORF">HNQ70_003563</name>
</gene>
<evidence type="ECO:0000256" key="7">
    <source>
        <dbReference type="ARBA" id="ARBA00022670"/>
    </source>
</evidence>
<evidence type="ECO:0000256" key="2">
    <source>
        <dbReference type="ARBA" id="ARBA00001947"/>
    </source>
</evidence>
<dbReference type="PANTHER" id="PTHR46322">
    <property type="entry name" value="PUROMYCIN-SENSITIVE AMINOPEPTIDASE"/>
    <property type="match status" value="1"/>
</dbReference>
<dbReference type="Gene3D" id="1.25.50.10">
    <property type="entry name" value="Peptidase M1, alanyl aminopeptidase, C-terminal domain"/>
    <property type="match status" value="1"/>
</dbReference>
<keyword evidence="7" id="KW-0645">Protease</keyword>
<evidence type="ECO:0000259" key="14">
    <source>
        <dbReference type="Pfam" id="PF11940"/>
    </source>
</evidence>
<evidence type="ECO:0000256" key="8">
    <source>
        <dbReference type="ARBA" id="ARBA00022723"/>
    </source>
</evidence>
<dbReference type="PRINTS" id="PR00756">
    <property type="entry name" value="ALADIPTASE"/>
</dbReference>
<dbReference type="Gene3D" id="2.60.40.1840">
    <property type="match status" value="1"/>
</dbReference>
<feature type="domain" description="Peptidase M1 membrane alanine aminopeptidase" evidence="13">
    <location>
        <begin position="236"/>
        <end position="461"/>
    </location>
</feature>
<dbReference type="Pfam" id="PF01433">
    <property type="entry name" value="Peptidase_M1"/>
    <property type="match status" value="1"/>
</dbReference>
<evidence type="ECO:0000256" key="5">
    <source>
        <dbReference type="ARBA" id="ARBA00015611"/>
    </source>
</evidence>
<dbReference type="PANTHER" id="PTHR46322:SF1">
    <property type="entry name" value="PUROMYCIN-SENSITIVE AMINOPEPTIDASE"/>
    <property type="match status" value="1"/>
</dbReference>
<comment type="similarity">
    <text evidence="3">Belongs to the peptidase M1 family.</text>
</comment>
<dbReference type="NCBIfam" id="TIGR02414">
    <property type="entry name" value="pepN_proteo"/>
    <property type="match status" value="1"/>
</dbReference>
<dbReference type="Gene3D" id="2.60.40.1730">
    <property type="entry name" value="tricorn interacting facor f3 domain"/>
    <property type="match status" value="1"/>
</dbReference>
<dbReference type="InterPro" id="IPR014782">
    <property type="entry name" value="Peptidase_M1_dom"/>
</dbReference>
<dbReference type="InterPro" id="IPR038438">
    <property type="entry name" value="PepN_Ig-like_sf"/>
</dbReference>
<keyword evidence="6 17" id="KW-0031">Aminopeptidase</keyword>
<comment type="catalytic activity">
    <reaction evidence="1">
        <text>Release of an N-terminal amino acid, Xaa-|-Yaa- from a peptide, amide or arylamide. Xaa is preferably Ala, but may be most amino acids including Pro (slow action). When a terminal hydrophobic residue is followed by a prolyl residue, the two may be released as an intact Xaa-Pro dipeptide.</text>
        <dbReference type="EC" id="3.4.11.2"/>
    </reaction>
</comment>
<dbReference type="Pfam" id="PF17900">
    <property type="entry name" value="Peptidase_M1_N"/>
    <property type="match status" value="1"/>
</dbReference>
<dbReference type="GO" id="GO:0008237">
    <property type="term" value="F:metallopeptidase activity"/>
    <property type="evidence" value="ECO:0007669"/>
    <property type="project" value="UniProtKB-UniRule"/>
</dbReference>
<evidence type="ECO:0000256" key="6">
    <source>
        <dbReference type="ARBA" id="ARBA00022438"/>
    </source>
</evidence>
<evidence type="ECO:0000259" key="13">
    <source>
        <dbReference type="Pfam" id="PF01433"/>
    </source>
</evidence>
<dbReference type="EMBL" id="JACHGB010000007">
    <property type="protein sequence ID" value="MBB5273533.1"/>
    <property type="molecule type" value="Genomic_DNA"/>
</dbReference>
<evidence type="ECO:0000256" key="1">
    <source>
        <dbReference type="ARBA" id="ARBA00000098"/>
    </source>
</evidence>
<evidence type="ECO:0000256" key="9">
    <source>
        <dbReference type="ARBA" id="ARBA00022801"/>
    </source>
</evidence>
<feature type="domain" description="Peptidase M1 alanyl aminopeptidase C-terminal" evidence="15">
    <location>
        <begin position="583"/>
        <end position="907"/>
    </location>
</feature>
<evidence type="ECO:0000256" key="3">
    <source>
        <dbReference type="ARBA" id="ARBA00010136"/>
    </source>
</evidence>
<dbReference type="InterPro" id="IPR042097">
    <property type="entry name" value="Aminopeptidase_N-like_N_sf"/>
</dbReference>
<comment type="cofactor">
    <cofactor evidence="2">
        <name>Zn(2+)</name>
        <dbReference type="ChEBI" id="CHEBI:29105"/>
    </cofactor>
</comment>
<dbReference type="GO" id="GO:0008270">
    <property type="term" value="F:zinc ion binding"/>
    <property type="evidence" value="ECO:0007669"/>
    <property type="project" value="InterPro"/>
</dbReference>
<dbReference type="RefSeq" id="WP_183970251.1">
    <property type="nucleotide sequence ID" value="NZ_BAABEW010000020.1"/>
</dbReference>
<dbReference type="SUPFAM" id="SSF63737">
    <property type="entry name" value="Leukotriene A4 hydrolase N-terminal domain"/>
    <property type="match status" value="1"/>
</dbReference>
<keyword evidence="18" id="KW-1185">Reference proteome</keyword>
<dbReference type="InterPro" id="IPR045357">
    <property type="entry name" value="Aminopeptidase_N-like_N"/>
</dbReference>
<protein>
    <recommendedName>
        <fullName evidence="5 12">Aminopeptidase N</fullName>
        <ecNumber evidence="4 12">3.4.11.2</ecNumber>
    </recommendedName>
</protein>
<evidence type="ECO:0000256" key="4">
    <source>
        <dbReference type="ARBA" id="ARBA00012564"/>
    </source>
</evidence>
<evidence type="ECO:0000256" key="11">
    <source>
        <dbReference type="ARBA" id="ARBA00023049"/>
    </source>
</evidence>
<dbReference type="InterPro" id="IPR027268">
    <property type="entry name" value="Peptidase_M4/M1_CTD_sf"/>
</dbReference>
<dbReference type="Pfam" id="PF17432">
    <property type="entry name" value="DUF3458_C"/>
    <property type="match status" value="1"/>
</dbReference>
<evidence type="ECO:0000256" key="10">
    <source>
        <dbReference type="ARBA" id="ARBA00022833"/>
    </source>
</evidence>
<dbReference type="InterPro" id="IPR037144">
    <property type="entry name" value="Peptidase_M1_pepN_C_sf"/>
</dbReference>
<dbReference type="SUPFAM" id="SSF55486">
    <property type="entry name" value="Metalloproteases ('zincins'), catalytic domain"/>
    <property type="match status" value="1"/>
</dbReference>
<dbReference type="FunFam" id="3.30.2010.30:FF:000002">
    <property type="entry name" value="Putative aminopeptidase N"/>
    <property type="match status" value="1"/>
</dbReference>
<feature type="domain" description="Aminopeptidase N-like N-terminal" evidence="16">
    <location>
        <begin position="107"/>
        <end position="196"/>
    </location>
</feature>
<reference evidence="17 18" key="1">
    <citation type="submission" date="2020-08" db="EMBL/GenBank/DDBJ databases">
        <title>Genomic Encyclopedia of Type Strains, Phase IV (KMG-IV): sequencing the most valuable type-strain genomes for metagenomic binning, comparative biology and taxonomic classification.</title>
        <authorList>
            <person name="Goeker M."/>
        </authorList>
    </citation>
    <scope>NUCLEOTIDE SEQUENCE [LARGE SCALE GENOMIC DNA]</scope>
    <source>
        <strain evidence="17 18">DSM 29781</strain>
    </source>
</reference>
<proteinExistence type="inferred from homology"/>
<keyword evidence="9 17" id="KW-0378">Hydrolase</keyword>
<dbReference type="InterPro" id="IPR024601">
    <property type="entry name" value="Peptidase_M1_pepN_C"/>
</dbReference>
<keyword evidence="10" id="KW-0862">Zinc</keyword>
<comment type="caution">
    <text evidence="17">The sequence shown here is derived from an EMBL/GenBank/DDBJ whole genome shotgun (WGS) entry which is preliminary data.</text>
</comment>
<dbReference type="Pfam" id="PF11940">
    <property type="entry name" value="DUF3458"/>
    <property type="match status" value="1"/>
</dbReference>